<dbReference type="SUPFAM" id="SSF56219">
    <property type="entry name" value="DNase I-like"/>
    <property type="match status" value="1"/>
</dbReference>
<dbReference type="Proteomes" id="UP000218334">
    <property type="component" value="Unassembled WGS sequence"/>
</dbReference>
<keyword evidence="3" id="KW-1185">Reference proteome</keyword>
<accession>A0A2H3B1I8</accession>
<organism evidence="2 3">
    <name type="scientific">Armillaria solidipes</name>
    <dbReference type="NCBI Taxonomy" id="1076256"/>
    <lineage>
        <taxon>Eukaryota</taxon>
        <taxon>Fungi</taxon>
        <taxon>Dikarya</taxon>
        <taxon>Basidiomycota</taxon>
        <taxon>Agaricomycotina</taxon>
        <taxon>Agaricomycetes</taxon>
        <taxon>Agaricomycetidae</taxon>
        <taxon>Agaricales</taxon>
        <taxon>Marasmiineae</taxon>
        <taxon>Physalacriaceae</taxon>
        <taxon>Armillaria</taxon>
    </lineage>
</organism>
<evidence type="ECO:0000313" key="3">
    <source>
        <dbReference type="Proteomes" id="UP000218334"/>
    </source>
</evidence>
<dbReference type="Gene3D" id="3.60.10.10">
    <property type="entry name" value="Endonuclease/exonuclease/phosphatase"/>
    <property type="match status" value="1"/>
</dbReference>
<name>A0A2H3B1I8_9AGAR</name>
<dbReference type="EMBL" id="KZ293496">
    <property type="protein sequence ID" value="PBK59868.1"/>
    <property type="molecule type" value="Genomic_DNA"/>
</dbReference>
<dbReference type="Pfam" id="PF14529">
    <property type="entry name" value="Exo_endo_phos_2"/>
    <property type="match status" value="1"/>
</dbReference>
<reference evidence="3" key="1">
    <citation type="journal article" date="2017" name="Nat. Ecol. Evol.">
        <title>Genome expansion and lineage-specific genetic innovations in the forest pathogenic fungi Armillaria.</title>
        <authorList>
            <person name="Sipos G."/>
            <person name="Prasanna A.N."/>
            <person name="Walter M.C."/>
            <person name="O'Connor E."/>
            <person name="Balint B."/>
            <person name="Krizsan K."/>
            <person name="Kiss B."/>
            <person name="Hess J."/>
            <person name="Varga T."/>
            <person name="Slot J."/>
            <person name="Riley R."/>
            <person name="Boka B."/>
            <person name="Rigling D."/>
            <person name="Barry K."/>
            <person name="Lee J."/>
            <person name="Mihaltcheva S."/>
            <person name="LaButti K."/>
            <person name="Lipzen A."/>
            <person name="Waldron R."/>
            <person name="Moloney N.M."/>
            <person name="Sperisen C."/>
            <person name="Kredics L."/>
            <person name="Vagvoelgyi C."/>
            <person name="Patrignani A."/>
            <person name="Fitzpatrick D."/>
            <person name="Nagy I."/>
            <person name="Doyle S."/>
            <person name="Anderson J.B."/>
            <person name="Grigoriev I.V."/>
            <person name="Gueldener U."/>
            <person name="Muensterkoetter M."/>
            <person name="Nagy L.G."/>
        </authorList>
    </citation>
    <scope>NUCLEOTIDE SEQUENCE [LARGE SCALE GENOMIC DNA]</scope>
    <source>
        <strain evidence="3">28-4</strain>
    </source>
</reference>
<dbReference type="InterPro" id="IPR005135">
    <property type="entry name" value="Endo/exonuclease/phosphatase"/>
</dbReference>
<proteinExistence type="predicted"/>
<evidence type="ECO:0000313" key="2">
    <source>
        <dbReference type="EMBL" id="PBK59868.1"/>
    </source>
</evidence>
<dbReference type="InterPro" id="IPR036691">
    <property type="entry name" value="Endo/exonu/phosph_ase_sf"/>
</dbReference>
<feature type="domain" description="Endonuclease/exonuclease/phosphatase" evidence="1">
    <location>
        <begin position="19"/>
        <end position="120"/>
    </location>
</feature>
<protein>
    <recommendedName>
        <fullName evidence="1">Endonuclease/exonuclease/phosphatase domain-containing protein</fullName>
    </recommendedName>
</protein>
<sequence>MSTHITALRISTSDTEFILCNAYNIPESNKTIRELRSFFNAQDADTPTLLLGDFNKHHALWAGPHVPDRCAASDSEELIQLLAELGLELTLPPGTPTFTSAAHKTTSTLDLVFATHETLAPSVICQAIRPK</sequence>
<dbReference type="AlphaFoldDB" id="A0A2H3B1I8"/>
<dbReference type="GO" id="GO:0003824">
    <property type="term" value="F:catalytic activity"/>
    <property type="evidence" value="ECO:0007669"/>
    <property type="project" value="InterPro"/>
</dbReference>
<evidence type="ECO:0000259" key="1">
    <source>
        <dbReference type="Pfam" id="PF14529"/>
    </source>
</evidence>
<gene>
    <name evidence="2" type="ORF">ARMSODRAFT_1027065</name>
</gene>